<gene>
    <name evidence="7" type="ORF">CFY86_11950</name>
</gene>
<dbReference type="FunFam" id="3.40.605.10:FF:000022">
    <property type="entry name" value="Aldehyde dehydrogenase A"/>
    <property type="match status" value="1"/>
</dbReference>
<proteinExistence type="inferred from homology"/>
<dbReference type="Proteomes" id="UP000229713">
    <property type="component" value="Unassembled WGS sequence"/>
</dbReference>
<evidence type="ECO:0000256" key="4">
    <source>
        <dbReference type="PROSITE-ProRule" id="PRU10007"/>
    </source>
</evidence>
<evidence type="ECO:0000256" key="2">
    <source>
        <dbReference type="ARBA" id="ARBA00009986"/>
    </source>
</evidence>
<feature type="domain" description="Aldehyde dehydrogenase" evidence="6">
    <location>
        <begin position="22"/>
        <end position="475"/>
    </location>
</feature>
<comment type="caution">
    <text evidence="7">The sequence shown here is derived from an EMBL/GenBank/DDBJ whole genome shotgun (WGS) entry which is preliminary data.</text>
</comment>
<evidence type="ECO:0000313" key="8">
    <source>
        <dbReference type="Proteomes" id="UP000229713"/>
    </source>
</evidence>
<dbReference type="GO" id="GO:0009450">
    <property type="term" value="P:gamma-aminobutyric acid catabolic process"/>
    <property type="evidence" value="ECO:0007669"/>
    <property type="project" value="TreeGrafter"/>
</dbReference>
<evidence type="ECO:0000313" key="7">
    <source>
        <dbReference type="EMBL" id="PIK83907.1"/>
    </source>
</evidence>
<evidence type="ECO:0000256" key="5">
    <source>
        <dbReference type="RuleBase" id="RU003345"/>
    </source>
</evidence>
<dbReference type="FunFam" id="3.40.309.10:FF:000009">
    <property type="entry name" value="Aldehyde dehydrogenase A"/>
    <property type="match status" value="1"/>
</dbReference>
<dbReference type="Gene3D" id="3.40.309.10">
    <property type="entry name" value="Aldehyde Dehydrogenase, Chain A, domain 2"/>
    <property type="match status" value="1"/>
</dbReference>
<dbReference type="InterPro" id="IPR016160">
    <property type="entry name" value="Ald_DH_CS_CYS"/>
</dbReference>
<comment type="similarity">
    <text evidence="2 5">Belongs to the aldehyde dehydrogenase family.</text>
</comment>
<dbReference type="GO" id="GO:0042802">
    <property type="term" value="F:identical protein binding"/>
    <property type="evidence" value="ECO:0007669"/>
    <property type="project" value="UniProtKB-ARBA"/>
</dbReference>
<dbReference type="SUPFAM" id="SSF53720">
    <property type="entry name" value="ALDH-like"/>
    <property type="match status" value="1"/>
</dbReference>
<reference evidence="7 8" key="1">
    <citation type="submission" date="2017-07" db="EMBL/GenBank/DDBJ databases">
        <title>Raoultella ornithinolytica strain HH3 draft genome.</title>
        <authorList>
            <person name="Duceppe M.-O."/>
            <person name="Huang H."/>
            <person name="Phipps-Todd B."/>
        </authorList>
    </citation>
    <scope>NUCLEOTIDE SEQUENCE [LARGE SCALE GENOMIC DNA]</scope>
    <source>
        <strain evidence="7 8">HH3</strain>
    </source>
</reference>
<feature type="active site" evidence="4">
    <location>
        <position position="251"/>
    </location>
</feature>
<protein>
    <submittedName>
        <fullName evidence="7">Aldehyde dehydrogenase</fullName>
    </submittedName>
</protein>
<dbReference type="CDD" id="cd07088">
    <property type="entry name" value="ALDH_LactADH-AldA"/>
    <property type="match status" value="1"/>
</dbReference>
<dbReference type="EMBL" id="NKYI01000019">
    <property type="protein sequence ID" value="PIK83907.1"/>
    <property type="molecule type" value="Genomic_DNA"/>
</dbReference>
<dbReference type="GO" id="GO:0016052">
    <property type="term" value="P:carbohydrate catabolic process"/>
    <property type="evidence" value="ECO:0007669"/>
    <property type="project" value="UniProtKB-ARBA"/>
</dbReference>
<dbReference type="InterPro" id="IPR050740">
    <property type="entry name" value="Aldehyde_DH_Superfamily"/>
</dbReference>
<dbReference type="InterPro" id="IPR029510">
    <property type="entry name" value="Ald_DH_CS_GLU"/>
</dbReference>
<dbReference type="GO" id="GO:0004777">
    <property type="term" value="F:succinate-semialdehyde dehydrogenase (NAD+) activity"/>
    <property type="evidence" value="ECO:0007669"/>
    <property type="project" value="TreeGrafter"/>
</dbReference>
<comment type="pathway">
    <text evidence="1">Carbohydrate degradation.</text>
</comment>
<dbReference type="PROSITE" id="PS00687">
    <property type="entry name" value="ALDEHYDE_DEHYDR_GLU"/>
    <property type="match status" value="1"/>
</dbReference>
<dbReference type="Pfam" id="PF00171">
    <property type="entry name" value="Aldedh"/>
    <property type="match status" value="1"/>
</dbReference>
<evidence type="ECO:0000256" key="1">
    <source>
        <dbReference type="ARBA" id="ARBA00004921"/>
    </source>
</evidence>
<dbReference type="InterPro" id="IPR016163">
    <property type="entry name" value="Ald_DH_C"/>
</dbReference>
<keyword evidence="3 5" id="KW-0560">Oxidoreductase</keyword>
<name>A0A855FHL6_RAOOR</name>
<evidence type="ECO:0000256" key="3">
    <source>
        <dbReference type="ARBA" id="ARBA00023002"/>
    </source>
</evidence>
<dbReference type="AlphaFoldDB" id="A0A855FHL6"/>
<dbReference type="GO" id="GO:0005829">
    <property type="term" value="C:cytosol"/>
    <property type="evidence" value="ECO:0007669"/>
    <property type="project" value="TreeGrafter"/>
</dbReference>
<dbReference type="PANTHER" id="PTHR43353:SF5">
    <property type="entry name" value="SUCCINATE-SEMIALDEHYDE DEHYDROGENASE, MITOCHONDRIAL"/>
    <property type="match status" value="1"/>
</dbReference>
<organism evidence="7 8">
    <name type="scientific">Raoultella ornithinolytica</name>
    <name type="common">Klebsiella ornithinolytica</name>
    <dbReference type="NCBI Taxonomy" id="54291"/>
    <lineage>
        <taxon>Bacteria</taxon>
        <taxon>Pseudomonadati</taxon>
        <taxon>Pseudomonadota</taxon>
        <taxon>Gammaproteobacteria</taxon>
        <taxon>Enterobacterales</taxon>
        <taxon>Enterobacteriaceae</taxon>
        <taxon>Klebsiella/Raoultella group</taxon>
        <taxon>Raoultella</taxon>
    </lineage>
</organism>
<sequence length="482" mass="52056">MTAPVQHPMYIDGQFVVGRGDAWIDVLNPATEALLSRIPDGTAEDARRAIEAAERAQPAWEALPAIERAGWLRKIAAGIRQRAQEIAALIVAEGGKTQQLAAVEVSFTADYLDYMAEWARRYEGEIVQSDRPGENILVFKRALGVTTGILPWNFPFFLIARKLAPALITGNTIVIKPSEFTPNNAVAFAQIVDDIGLPKGVFNLVLGRGETVGHELAANPKVAMVSMTGSVGAGEKIMAAAAKNITKVCLELGGKAPAIVMDDADLELAVKAVVDSRVVNSGQVCNCVERVYVQKGIYDRFVNRLGEALKAVQFGDPATRDDIAMGPLINAAARERVEQKVAKALAQGARLALGGNAVAGRGYFYPPTLLLDVRQEMDIIHEETFGPVLPVVAFDTLDEALAMANDSDYGLTSSIYTRDLNVAMKAIKGLKFGETYINRENFEAMQGFHAGWRKSGIGGADGRHGLNEYLQTQVVYLQSSAR</sequence>
<accession>A0A855FHL6</accession>
<dbReference type="PROSITE" id="PS00070">
    <property type="entry name" value="ALDEHYDE_DEHYDR_CYS"/>
    <property type="match status" value="1"/>
</dbReference>
<dbReference type="InterPro" id="IPR016161">
    <property type="entry name" value="Ald_DH/histidinol_DH"/>
</dbReference>
<dbReference type="RefSeq" id="WP_099843437.1">
    <property type="nucleotide sequence ID" value="NZ_NKYI01000019.1"/>
</dbReference>
<dbReference type="PANTHER" id="PTHR43353">
    <property type="entry name" value="SUCCINATE-SEMIALDEHYDE DEHYDROGENASE, MITOCHONDRIAL"/>
    <property type="match status" value="1"/>
</dbReference>
<dbReference type="Gene3D" id="3.40.605.10">
    <property type="entry name" value="Aldehyde Dehydrogenase, Chain A, domain 1"/>
    <property type="match status" value="1"/>
</dbReference>
<evidence type="ECO:0000259" key="6">
    <source>
        <dbReference type="Pfam" id="PF00171"/>
    </source>
</evidence>
<dbReference type="NCBIfam" id="NF007497">
    <property type="entry name" value="PRK10090.1"/>
    <property type="match status" value="1"/>
</dbReference>
<dbReference type="InterPro" id="IPR016162">
    <property type="entry name" value="Ald_DH_N"/>
</dbReference>
<dbReference type="GO" id="GO:0004030">
    <property type="term" value="F:aldehyde dehydrogenase [NAD(P)+] activity"/>
    <property type="evidence" value="ECO:0007669"/>
    <property type="project" value="UniProtKB-ARBA"/>
</dbReference>
<dbReference type="InterPro" id="IPR015590">
    <property type="entry name" value="Aldehyde_DH_dom"/>
</dbReference>